<evidence type="ECO:0000313" key="1">
    <source>
        <dbReference type="EMBL" id="CAG8755178.1"/>
    </source>
</evidence>
<accession>A0ACA9QJ65</accession>
<protein>
    <submittedName>
        <fullName evidence="1">6937_t:CDS:1</fullName>
    </submittedName>
</protein>
<proteinExistence type="predicted"/>
<reference evidence="1" key="1">
    <citation type="submission" date="2021-06" db="EMBL/GenBank/DDBJ databases">
        <authorList>
            <person name="Kallberg Y."/>
            <person name="Tangrot J."/>
            <person name="Rosling A."/>
        </authorList>
    </citation>
    <scope>NUCLEOTIDE SEQUENCE</scope>
    <source>
        <strain evidence="1">28 12/20/2015</strain>
    </source>
</reference>
<keyword evidence="2" id="KW-1185">Reference proteome</keyword>
<feature type="non-terminal residue" evidence="1">
    <location>
        <position position="1"/>
    </location>
</feature>
<gene>
    <name evidence="1" type="ORF">SPELUC_LOCUS14757</name>
</gene>
<dbReference type="EMBL" id="CAJVPW010045038">
    <property type="protein sequence ID" value="CAG8755178.1"/>
    <property type="molecule type" value="Genomic_DNA"/>
</dbReference>
<organism evidence="1 2">
    <name type="scientific">Cetraspora pellucida</name>
    <dbReference type="NCBI Taxonomy" id="1433469"/>
    <lineage>
        <taxon>Eukaryota</taxon>
        <taxon>Fungi</taxon>
        <taxon>Fungi incertae sedis</taxon>
        <taxon>Mucoromycota</taxon>
        <taxon>Glomeromycotina</taxon>
        <taxon>Glomeromycetes</taxon>
        <taxon>Diversisporales</taxon>
        <taxon>Gigasporaceae</taxon>
        <taxon>Cetraspora</taxon>
    </lineage>
</organism>
<evidence type="ECO:0000313" key="2">
    <source>
        <dbReference type="Proteomes" id="UP000789366"/>
    </source>
</evidence>
<dbReference type="Proteomes" id="UP000789366">
    <property type="component" value="Unassembled WGS sequence"/>
</dbReference>
<comment type="caution">
    <text evidence="1">The sequence shown here is derived from an EMBL/GenBank/DDBJ whole genome shotgun (WGS) entry which is preliminary data.</text>
</comment>
<name>A0ACA9QJ65_9GLOM</name>
<sequence length="89" mass="10881">IKSEHDAIVRNYQNKILTLKEKELKKQENDLEVILKLKKENKRLKNELIDYENIKNKLIKYENIKNEMLKINKVQEKKYKEIIKENNNL</sequence>